<dbReference type="PANTHER" id="PTHR42748:SF14">
    <property type="entry name" value="SNOAL-LIKE DOMAIN-CONTAINING PROTEIN"/>
    <property type="match status" value="1"/>
</dbReference>
<evidence type="ECO:0000256" key="3">
    <source>
        <dbReference type="SAM" id="SignalP"/>
    </source>
</evidence>
<evidence type="ECO:0000313" key="5">
    <source>
        <dbReference type="EMBL" id="CAL1716919.1"/>
    </source>
</evidence>
<evidence type="ECO:0000259" key="4">
    <source>
        <dbReference type="Pfam" id="PF05368"/>
    </source>
</evidence>
<proteinExistence type="inferred from homology"/>
<gene>
    <name evidence="5" type="ORF">GFSPODELE1_LOCUS10963</name>
</gene>
<dbReference type="CDD" id="cd05251">
    <property type="entry name" value="NmrA_like_SDR_a"/>
    <property type="match status" value="1"/>
</dbReference>
<dbReference type="EMBL" id="OZ037952">
    <property type="protein sequence ID" value="CAL1716919.1"/>
    <property type="molecule type" value="Genomic_DNA"/>
</dbReference>
<feature type="chain" id="PRO_5047005514" description="NmrA-like domain-containing protein" evidence="3">
    <location>
        <begin position="17"/>
        <end position="375"/>
    </location>
</feature>
<organism evidence="5 6">
    <name type="scientific">Somion occarium</name>
    <dbReference type="NCBI Taxonomy" id="3059160"/>
    <lineage>
        <taxon>Eukaryota</taxon>
        <taxon>Fungi</taxon>
        <taxon>Dikarya</taxon>
        <taxon>Basidiomycota</taxon>
        <taxon>Agaricomycotina</taxon>
        <taxon>Agaricomycetes</taxon>
        <taxon>Polyporales</taxon>
        <taxon>Cerrenaceae</taxon>
        <taxon>Somion</taxon>
    </lineage>
</organism>
<sequence>MSKKLILVIGATGAQGLAVIDALLAPTDDGSPSPYAIRALTRDPESRRAKILTTKGVECVKGAFDDFPSVLHALQGAYGAFVNTDGLTVGEQKEVFSGIRIFELAKQVGSLKHYVWSNLEYVSKKTNFNPDYRCEHYDGKGRVAEFLKLYPSEPTDNGMSWSVLTTGPYMDMLKFVSLSHAVFMRIRANATLQVMFGPLNKRKDGTVIFATPVGNGHVPMIALSDLGFFARYIFDHRVETSGQDLEVTSDVVGWDHLVSTYQKVTGQKAVAVYQPLDEWFDNFDHVDLPVASDLWNQGDPHATTWRKNFTAWWRLYRDDILPRDLTWIRGLNPKGHTLESWMRENNYEGLSEDALLKNAEDGRMITPREEVVSKL</sequence>
<evidence type="ECO:0000313" key="6">
    <source>
        <dbReference type="Proteomes" id="UP001497453"/>
    </source>
</evidence>
<comment type="similarity">
    <text evidence="1">Belongs to the NmrA-type oxidoreductase family.</text>
</comment>
<feature type="domain" description="NmrA-like" evidence="4">
    <location>
        <begin position="3"/>
        <end position="290"/>
    </location>
</feature>
<reference evidence="6" key="1">
    <citation type="submission" date="2024-04" db="EMBL/GenBank/DDBJ databases">
        <authorList>
            <person name="Shaw F."/>
            <person name="Minotto A."/>
        </authorList>
    </citation>
    <scope>NUCLEOTIDE SEQUENCE [LARGE SCALE GENOMIC DNA]</scope>
</reference>
<evidence type="ECO:0000256" key="1">
    <source>
        <dbReference type="ARBA" id="ARBA00006328"/>
    </source>
</evidence>
<dbReference type="Gene3D" id="3.40.50.720">
    <property type="entry name" value="NAD(P)-binding Rossmann-like Domain"/>
    <property type="match status" value="1"/>
</dbReference>
<keyword evidence="6" id="KW-1185">Reference proteome</keyword>
<name>A0ABP1EDI7_9APHY</name>
<dbReference type="Gene3D" id="3.90.25.10">
    <property type="entry name" value="UDP-galactose 4-epimerase, domain 1"/>
    <property type="match status" value="1"/>
</dbReference>
<protein>
    <recommendedName>
        <fullName evidence="4">NmrA-like domain-containing protein</fullName>
    </recommendedName>
</protein>
<keyword evidence="3" id="KW-0732">Signal</keyword>
<dbReference type="SUPFAM" id="SSF51735">
    <property type="entry name" value="NAD(P)-binding Rossmann-fold domains"/>
    <property type="match status" value="1"/>
</dbReference>
<dbReference type="PANTHER" id="PTHR42748">
    <property type="entry name" value="NITROGEN METABOLITE REPRESSION PROTEIN NMRA FAMILY MEMBER"/>
    <property type="match status" value="1"/>
</dbReference>
<evidence type="ECO:0000256" key="2">
    <source>
        <dbReference type="ARBA" id="ARBA00022857"/>
    </source>
</evidence>
<keyword evidence="2" id="KW-0521">NADP</keyword>
<accession>A0ABP1EDI7</accession>
<feature type="signal peptide" evidence="3">
    <location>
        <begin position="1"/>
        <end position="16"/>
    </location>
</feature>
<dbReference type="Proteomes" id="UP001497453">
    <property type="component" value="Chromosome 9"/>
</dbReference>
<dbReference type="InterPro" id="IPR036291">
    <property type="entry name" value="NAD(P)-bd_dom_sf"/>
</dbReference>
<dbReference type="InterPro" id="IPR051164">
    <property type="entry name" value="NmrA-like_oxidored"/>
</dbReference>
<dbReference type="InterPro" id="IPR008030">
    <property type="entry name" value="NmrA-like"/>
</dbReference>
<dbReference type="Pfam" id="PF05368">
    <property type="entry name" value="NmrA"/>
    <property type="match status" value="1"/>
</dbReference>